<dbReference type="CDD" id="cd00075">
    <property type="entry name" value="HATPase"/>
    <property type="match status" value="1"/>
</dbReference>
<dbReference type="Gene3D" id="3.30.565.10">
    <property type="entry name" value="Histidine kinase-like ATPase, C-terminal domain"/>
    <property type="match status" value="1"/>
</dbReference>
<dbReference type="Gene3D" id="1.10.287.130">
    <property type="match status" value="1"/>
</dbReference>
<proteinExistence type="predicted"/>
<evidence type="ECO:0000259" key="11">
    <source>
        <dbReference type="PROSITE" id="PS50109"/>
    </source>
</evidence>
<dbReference type="PRINTS" id="PR00344">
    <property type="entry name" value="BCTRLSENSOR"/>
</dbReference>
<dbReference type="Pfam" id="PF00512">
    <property type="entry name" value="HisKA"/>
    <property type="match status" value="1"/>
</dbReference>
<keyword evidence="4" id="KW-0597">Phosphoprotein</keyword>
<dbReference type="CDD" id="cd00082">
    <property type="entry name" value="HisKA"/>
    <property type="match status" value="1"/>
</dbReference>
<keyword evidence="9" id="KW-0902">Two-component regulatory system</keyword>
<keyword evidence="10" id="KW-0472">Membrane</keyword>
<evidence type="ECO:0000256" key="9">
    <source>
        <dbReference type="ARBA" id="ARBA00023012"/>
    </source>
</evidence>
<reference evidence="12 13" key="1">
    <citation type="journal article" date="2011" name="Stand. Genomic Sci.">
        <title>Complete genome sequence of Syntrophobotulus glycolicus type strain (FlGlyR).</title>
        <authorList>
            <person name="Han C."/>
            <person name="Mwirichia R."/>
            <person name="Chertkov O."/>
            <person name="Held B."/>
            <person name="Lapidus A."/>
            <person name="Nolan M."/>
            <person name="Lucas S."/>
            <person name="Hammon N."/>
            <person name="Deshpande S."/>
            <person name="Cheng J.F."/>
            <person name="Tapia R."/>
            <person name="Goodwin L."/>
            <person name="Pitluck S."/>
            <person name="Huntemann M."/>
            <person name="Liolios K."/>
            <person name="Ivanova N."/>
            <person name="Pagani I."/>
            <person name="Mavromatis K."/>
            <person name="Ovchinikova G."/>
            <person name="Pati A."/>
            <person name="Chen A."/>
            <person name="Palaniappan K."/>
            <person name="Land M."/>
            <person name="Hauser L."/>
            <person name="Brambilla E.M."/>
            <person name="Rohde M."/>
            <person name="Spring S."/>
            <person name="Sikorski J."/>
            <person name="Goker M."/>
            <person name="Woyke T."/>
            <person name="Bristow J."/>
            <person name="Eisen J.A."/>
            <person name="Markowitz V."/>
            <person name="Hugenholtz P."/>
            <person name="Kyrpides N.C."/>
            <person name="Klenk H.P."/>
            <person name="Detter J.C."/>
        </authorList>
    </citation>
    <scope>NUCLEOTIDE SEQUENCE [LARGE SCALE GENOMIC DNA]</scope>
    <source>
        <strain evidence="13">DSM 8271 / FlGlyR</strain>
    </source>
</reference>
<dbReference type="HOGENOM" id="CLU_000445_89_3_9"/>
<dbReference type="InterPro" id="IPR004358">
    <property type="entry name" value="Sig_transdc_His_kin-like_C"/>
</dbReference>
<evidence type="ECO:0000256" key="10">
    <source>
        <dbReference type="SAM" id="Phobius"/>
    </source>
</evidence>
<comment type="catalytic activity">
    <reaction evidence="1">
        <text>ATP + protein L-histidine = ADP + protein N-phospho-L-histidine.</text>
        <dbReference type="EC" id="2.7.13.3"/>
    </reaction>
</comment>
<dbReference type="SUPFAM" id="SSF47384">
    <property type="entry name" value="Homodimeric domain of signal transducing histidine kinase"/>
    <property type="match status" value="1"/>
</dbReference>
<evidence type="ECO:0000256" key="8">
    <source>
        <dbReference type="ARBA" id="ARBA00022840"/>
    </source>
</evidence>
<dbReference type="SUPFAM" id="SSF55874">
    <property type="entry name" value="ATPase domain of HSP90 chaperone/DNA topoisomerase II/histidine kinase"/>
    <property type="match status" value="1"/>
</dbReference>
<dbReference type="EMBL" id="CP002547">
    <property type="protein sequence ID" value="ADY55510.1"/>
    <property type="molecule type" value="Genomic_DNA"/>
</dbReference>
<name>F0SUL7_SYNGF</name>
<feature type="transmembrane region" description="Helical" evidence="10">
    <location>
        <begin position="6"/>
        <end position="29"/>
    </location>
</feature>
<dbReference type="InterPro" id="IPR005467">
    <property type="entry name" value="His_kinase_dom"/>
</dbReference>
<dbReference type="InterPro" id="IPR036890">
    <property type="entry name" value="HATPase_C_sf"/>
</dbReference>
<evidence type="ECO:0000313" key="13">
    <source>
        <dbReference type="Proteomes" id="UP000007488"/>
    </source>
</evidence>
<dbReference type="RefSeq" id="WP_013624380.1">
    <property type="nucleotide sequence ID" value="NC_015172.1"/>
</dbReference>
<sequence>MADWLGPSGIAAITAAAAGIAGAGAAVLLSRRKTRRIMDALNTMLDRAINGSFSERSFDESLLSAVEAKMARFLALCALSAQSLSAEKKQIKELISDISHQTKTPLTNILLYSQLLGERRLPADCALCVNALSAQAQKLDFLIGSLVKMSRLETGMITMTPRQNPVQSLLDAVIPQIGPKAEAREITIEAPAAEGTAYYDPKWTAEALANVLDNAVKYSPRQSVIRVAARPYELFFRIDVTDQGPGIAEEEQSKIFARFYRSPAAAQQEGVGIGLFLAREILASGGGYLKVASKPGQGCVFSLFLPAQKS</sequence>
<dbReference type="eggNOG" id="COG2205">
    <property type="taxonomic scope" value="Bacteria"/>
</dbReference>
<dbReference type="InterPro" id="IPR050351">
    <property type="entry name" value="BphY/WalK/GraS-like"/>
</dbReference>
<dbReference type="GO" id="GO:0005524">
    <property type="term" value="F:ATP binding"/>
    <property type="evidence" value="ECO:0007669"/>
    <property type="project" value="UniProtKB-KW"/>
</dbReference>
<dbReference type="GO" id="GO:0030295">
    <property type="term" value="F:protein kinase activator activity"/>
    <property type="evidence" value="ECO:0007669"/>
    <property type="project" value="TreeGrafter"/>
</dbReference>
<dbReference type="InterPro" id="IPR003594">
    <property type="entry name" value="HATPase_dom"/>
</dbReference>
<dbReference type="STRING" id="645991.Sgly_1192"/>
<dbReference type="Proteomes" id="UP000007488">
    <property type="component" value="Chromosome"/>
</dbReference>
<dbReference type="KEGG" id="sgy:Sgly_1192"/>
<feature type="domain" description="Histidine kinase" evidence="11">
    <location>
        <begin position="97"/>
        <end position="309"/>
    </location>
</feature>
<evidence type="ECO:0000256" key="1">
    <source>
        <dbReference type="ARBA" id="ARBA00000085"/>
    </source>
</evidence>
<keyword evidence="5" id="KW-0808">Transferase</keyword>
<protein>
    <recommendedName>
        <fullName evidence="3">histidine kinase</fullName>
        <ecNumber evidence="3">2.7.13.3</ecNumber>
    </recommendedName>
</protein>
<dbReference type="AlphaFoldDB" id="F0SUL7"/>
<dbReference type="PROSITE" id="PS50109">
    <property type="entry name" value="HIS_KIN"/>
    <property type="match status" value="1"/>
</dbReference>
<dbReference type="Pfam" id="PF02518">
    <property type="entry name" value="HATPase_c"/>
    <property type="match status" value="1"/>
</dbReference>
<dbReference type="EC" id="2.7.13.3" evidence="3"/>
<keyword evidence="8" id="KW-0067">ATP-binding</keyword>
<dbReference type="GO" id="GO:0000155">
    <property type="term" value="F:phosphorelay sensor kinase activity"/>
    <property type="evidence" value="ECO:0007669"/>
    <property type="project" value="InterPro"/>
</dbReference>
<dbReference type="SMART" id="SM00387">
    <property type="entry name" value="HATPase_c"/>
    <property type="match status" value="1"/>
</dbReference>
<organism evidence="12 13">
    <name type="scientific">Syntrophobotulus glycolicus (strain DSM 8271 / FlGlyR)</name>
    <dbReference type="NCBI Taxonomy" id="645991"/>
    <lineage>
        <taxon>Bacteria</taxon>
        <taxon>Bacillati</taxon>
        <taxon>Bacillota</taxon>
        <taxon>Clostridia</taxon>
        <taxon>Eubacteriales</taxon>
        <taxon>Desulfitobacteriaceae</taxon>
        <taxon>Syntrophobotulus</taxon>
    </lineage>
</organism>
<evidence type="ECO:0000256" key="3">
    <source>
        <dbReference type="ARBA" id="ARBA00012438"/>
    </source>
</evidence>
<dbReference type="SMART" id="SM00388">
    <property type="entry name" value="HisKA"/>
    <property type="match status" value="1"/>
</dbReference>
<dbReference type="GO" id="GO:0007234">
    <property type="term" value="P:osmosensory signaling via phosphorelay pathway"/>
    <property type="evidence" value="ECO:0007669"/>
    <property type="project" value="TreeGrafter"/>
</dbReference>
<dbReference type="PANTHER" id="PTHR42878">
    <property type="entry name" value="TWO-COMPONENT HISTIDINE KINASE"/>
    <property type="match status" value="1"/>
</dbReference>
<dbReference type="GO" id="GO:0000156">
    <property type="term" value="F:phosphorelay response regulator activity"/>
    <property type="evidence" value="ECO:0007669"/>
    <property type="project" value="TreeGrafter"/>
</dbReference>
<dbReference type="InterPro" id="IPR003661">
    <property type="entry name" value="HisK_dim/P_dom"/>
</dbReference>
<dbReference type="InterPro" id="IPR036097">
    <property type="entry name" value="HisK_dim/P_sf"/>
</dbReference>
<keyword evidence="7 12" id="KW-0418">Kinase</keyword>
<evidence type="ECO:0000256" key="6">
    <source>
        <dbReference type="ARBA" id="ARBA00022741"/>
    </source>
</evidence>
<comment type="subcellular location">
    <subcellularLocation>
        <location evidence="2">Membrane</location>
    </subcellularLocation>
</comment>
<keyword evidence="10" id="KW-0812">Transmembrane</keyword>
<keyword evidence="6" id="KW-0547">Nucleotide-binding</keyword>
<evidence type="ECO:0000256" key="7">
    <source>
        <dbReference type="ARBA" id="ARBA00022777"/>
    </source>
</evidence>
<accession>F0SUL7</accession>
<keyword evidence="10" id="KW-1133">Transmembrane helix</keyword>
<evidence type="ECO:0000256" key="4">
    <source>
        <dbReference type="ARBA" id="ARBA00022553"/>
    </source>
</evidence>
<dbReference type="PANTHER" id="PTHR42878:SF7">
    <property type="entry name" value="SENSOR HISTIDINE KINASE GLRK"/>
    <property type="match status" value="1"/>
</dbReference>
<gene>
    <name evidence="12" type="ordered locus">Sgly_1192</name>
</gene>
<evidence type="ECO:0000256" key="2">
    <source>
        <dbReference type="ARBA" id="ARBA00004370"/>
    </source>
</evidence>
<evidence type="ECO:0000256" key="5">
    <source>
        <dbReference type="ARBA" id="ARBA00022679"/>
    </source>
</evidence>
<evidence type="ECO:0000313" key="12">
    <source>
        <dbReference type="EMBL" id="ADY55510.1"/>
    </source>
</evidence>
<keyword evidence="13" id="KW-1185">Reference proteome</keyword>
<reference evidence="13" key="2">
    <citation type="submission" date="2011-02" db="EMBL/GenBank/DDBJ databases">
        <title>The complete genome of Syntrophobotulus glycolicus DSM 8271.</title>
        <authorList>
            <person name="Lucas S."/>
            <person name="Copeland A."/>
            <person name="Lapidus A."/>
            <person name="Bruce D."/>
            <person name="Goodwin L."/>
            <person name="Pitluck S."/>
            <person name="Kyrpides N."/>
            <person name="Mavromatis K."/>
            <person name="Pagani I."/>
            <person name="Ivanova N."/>
            <person name="Mikhailova N."/>
            <person name="Chertkov O."/>
            <person name="Held B."/>
            <person name="Detter J.C."/>
            <person name="Tapia R."/>
            <person name="Han C."/>
            <person name="Land M."/>
            <person name="Hauser L."/>
            <person name="Markowitz V."/>
            <person name="Cheng J.-F."/>
            <person name="Hugenholtz P."/>
            <person name="Woyke T."/>
            <person name="Wu D."/>
            <person name="Spring S."/>
            <person name="Schroeder M."/>
            <person name="Brambilla E."/>
            <person name="Klenk H.-P."/>
            <person name="Eisen J.A."/>
        </authorList>
    </citation>
    <scope>NUCLEOTIDE SEQUENCE [LARGE SCALE GENOMIC DNA]</scope>
    <source>
        <strain evidence="13">DSM 8271 / FlGlyR</strain>
    </source>
</reference>